<dbReference type="EMBL" id="AMFJ01000958">
    <property type="protein sequence ID" value="EKE26082.1"/>
    <property type="molecule type" value="Genomic_DNA"/>
</dbReference>
<evidence type="ECO:0000313" key="1">
    <source>
        <dbReference type="EMBL" id="EKE26082.1"/>
    </source>
</evidence>
<proteinExistence type="predicted"/>
<dbReference type="AlphaFoldDB" id="K2FW26"/>
<sequence length="60" mass="7060">MTAMIARLVMISTSVNQEILGLDVCFFFFLSKISRKIENIFFIWKKIDVKIFAHFKTKSL</sequence>
<accession>K2FW26</accession>
<name>K2FW26_9BACT</name>
<gene>
    <name evidence="1" type="ORF">ACD_4C00442G0001</name>
</gene>
<protein>
    <submittedName>
        <fullName evidence="1">Uncharacterized protein</fullName>
    </submittedName>
</protein>
<reference evidence="1" key="1">
    <citation type="journal article" date="2012" name="Science">
        <title>Fermentation, hydrogen, and sulfur metabolism in multiple uncultivated bacterial phyla.</title>
        <authorList>
            <person name="Wrighton K.C."/>
            <person name="Thomas B.C."/>
            <person name="Sharon I."/>
            <person name="Miller C.S."/>
            <person name="Castelle C.J."/>
            <person name="VerBerkmoes N.C."/>
            <person name="Wilkins M.J."/>
            <person name="Hettich R.L."/>
            <person name="Lipton M.S."/>
            <person name="Williams K.H."/>
            <person name="Long P.E."/>
            <person name="Banfield J.F."/>
        </authorList>
    </citation>
    <scope>NUCLEOTIDE SEQUENCE [LARGE SCALE GENOMIC DNA]</scope>
</reference>
<organism evidence="1">
    <name type="scientific">uncultured bacterium</name>
    <name type="common">gcode 4</name>
    <dbReference type="NCBI Taxonomy" id="1234023"/>
    <lineage>
        <taxon>Bacteria</taxon>
        <taxon>environmental samples</taxon>
    </lineage>
</organism>
<comment type="caution">
    <text evidence="1">The sequence shown here is derived from an EMBL/GenBank/DDBJ whole genome shotgun (WGS) entry which is preliminary data.</text>
</comment>